<reference evidence="10 11" key="1">
    <citation type="journal article" date="2012" name="J. Bacteriol.">
        <title>Genome Sequence of Nitratireductor pacificus Type Strain pht-3B.</title>
        <authorList>
            <person name="Lai Q."/>
            <person name="Li G."/>
            <person name="Shao Z."/>
        </authorList>
    </citation>
    <scope>NUCLEOTIDE SEQUENCE [LARGE SCALE GENOMIC DNA]</scope>
    <source>
        <strain evidence="11">pht-3B</strain>
    </source>
</reference>
<dbReference type="PATRIC" id="fig|391937.3.peg.3223"/>
<dbReference type="Pfam" id="PF03734">
    <property type="entry name" value="YkuD"/>
    <property type="match status" value="1"/>
</dbReference>
<dbReference type="GO" id="GO:0009252">
    <property type="term" value="P:peptidoglycan biosynthetic process"/>
    <property type="evidence" value="ECO:0007669"/>
    <property type="project" value="UniProtKB-UniPathway"/>
</dbReference>
<keyword evidence="8" id="KW-0732">Signal</keyword>
<dbReference type="UniPathway" id="UPA00219"/>
<feature type="signal peptide" evidence="8">
    <location>
        <begin position="1"/>
        <end position="28"/>
    </location>
</feature>
<dbReference type="InterPro" id="IPR005490">
    <property type="entry name" value="LD_TPept_cat_dom"/>
</dbReference>
<evidence type="ECO:0000256" key="4">
    <source>
        <dbReference type="ARBA" id="ARBA00022960"/>
    </source>
</evidence>
<dbReference type="InterPro" id="IPR038063">
    <property type="entry name" value="Transpep_catalytic_dom"/>
</dbReference>
<comment type="similarity">
    <text evidence="2">Belongs to the YkuD family.</text>
</comment>
<protein>
    <submittedName>
        <fullName evidence="10">ErfK/YbiS/YcfS/YnhG family protein</fullName>
    </submittedName>
</protein>
<proteinExistence type="inferred from homology"/>
<dbReference type="Proteomes" id="UP000006786">
    <property type="component" value="Unassembled WGS sequence"/>
</dbReference>
<dbReference type="InterPro" id="IPR052905">
    <property type="entry name" value="LD-transpeptidase_YkuD-like"/>
</dbReference>
<name>K2LJJ1_9HYPH</name>
<dbReference type="Pfam" id="PF20142">
    <property type="entry name" value="Scaffold"/>
    <property type="match status" value="1"/>
</dbReference>
<dbReference type="RefSeq" id="WP_008598013.1">
    <property type="nucleotide sequence ID" value="NZ_AMRM01000018.1"/>
</dbReference>
<evidence type="ECO:0000256" key="5">
    <source>
        <dbReference type="ARBA" id="ARBA00022984"/>
    </source>
</evidence>
<feature type="chain" id="PRO_5003860681" evidence="8">
    <location>
        <begin position="29"/>
        <end position="626"/>
    </location>
</feature>
<dbReference type="PANTHER" id="PTHR41533">
    <property type="entry name" value="L,D-TRANSPEPTIDASE HI_1667-RELATED"/>
    <property type="match status" value="1"/>
</dbReference>
<feature type="active site" description="Proton donor/acceptor" evidence="7">
    <location>
        <position position="519"/>
    </location>
</feature>
<dbReference type="PANTHER" id="PTHR41533:SF2">
    <property type="entry name" value="BLR7131 PROTEIN"/>
    <property type="match status" value="1"/>
</dbReference>
<dbReference type="CDD" id="cd16913">
    <property type="entry name" value="YkuD_like"/>
    <property type="match status" value="1"/>
</dbReference>
<evidence type="ECO:0000256" key="2">
    <source>
        <dbReference type="ARBA" id="ARBA00005992"/>
    </source>
</evidence>
<keyword evidence="4 7" id="KW-0133">Cell shape</keyword>
<gene>
    <name evidence="10" type="ORF">NA2_15699</name>
</gene>
<sequence length="626" mass="69360">MVSSFLKGAGLACATVSLLIGSAPAVHADNLFDMLFGGGNRATSRARVEPQRGVVPQAPVQRRSAPPKISAPSYYTYKPAEPVHVDFSRIAPPPLEEAFQPMLDGAAFREALPKLAGFELFTEKSIAAALIEYYSKNPDFIWVSGYQPNKRAERALRVLAEAGTFGLSEADYTVGVPSADVQYDRIAERQQQLIRFEMALSARVLRYARDAYGGRIDPNKLSGYHDLPEKRLDLVQSLGFMARMADVDIYLERQHPQNGDYRALRAELETLRAAAEREIVVDPKTFVKPGGSDPEFAKLLKIIERDGEADFLAEHGAVLREHAGSEVYTDALVPLIKAVQESHGLKPDGVIGPRTVGAVAGESKAARIEKVLFALERLRWHPSKLGETRVVINAASFKVDFFDKEKLRLSMRTVVGSRSNQTSFFYDKLETVEFNPYWGVPRSILVNEMLPKLLRDPSYLDRNGYEVVAGSGKQVSSSSVDWGRYGSKIPFSVRQKPGPSNSLGELKILFPNRHAIYMHDTPSKSLFQRDTRAFSHGCVRLADPRAMAAAVLDISVEEVAASINSRGGQTTRRKIERDIPVYVGYFTAWPDAEADGRIAYHGDVYGRDERLRIALEKLADTRAPSS</sequence>
<dbReference type="PROSITE" id="PS52029">
    <property type="entry name" value="LD_TPASE"/>
    <property type="match status" value="1"/>
</dbReference>
<comment type="pathway">
    <text evidence="1 7">Cell wall biogenesis; peptidoglycan biosynthesis.</text>
</comment>
<evidence type="ECO:0000256" key="8">
    <source>
        <dbReference type="SAM" id="SignalP"/>
    </source>
</evidence>
<evidence type="ECO:0000256" key="3">
    <source>
        <dbReference type="ARBA" id="ARBA00022679"/>
    </source>
</evidence>
<dbReference type="Gene3D" id="2.40.440.10">
    <property type="entry name" value="L,D-transpeptidase catalytic domain-like"/>
    <property type="match status" value="1"/>
</dbReference>
<dbReference type="GO" id="GO:0008360">
    <property type="term" value="P:regulation of cell shape"/>
    <property type="evidence" value="ECO:0007669"/>
    <property type="project" value="UniProtKB-UniRule"/>
</dbReference>
<dbReference type="GO" id="GO:0016740">
    <property type="term" value="F:transferase activity"/>
    <property type="evidence" value="ECO:0007669"/>
    <property type="project" value="UniProtKB-KW"/>
</dbReference>
<dbReference type="eggNOG" id="COG2989">
    <property type="taxonomic scope" value="Bacteria"/>
</dbReference>
<keyword evidence="11" id="KW-1185">Reference proteome</keyword>
<feature type="active site" description="Nucleophile" evidence="7">
    <location>
        <position position="538"/>
    </location>
</feature>
<evidence type="ECO:0000256" key="1">
    <source>
        <dbReference type="ARBA" id="ARBA00004752"/>
    </source>
</evidence>
<keyword evidence="3" id="KW-0808">Transferase</keyword>
<dbReference type="AlphaFoldDB" id="K2LJJ1"/>
<evidence type="ECO:0000256" key="7">
    <source>
        <dbReference type="PROSITE-ProRule" id="PRU01373"/>
    </source>
</evidence>
<feature type="domain" description="L,D-TPase catalytic" evidence="9">
    <location>
        <begin position="388"/>
        <end position="564"/>
    </location>
</feature>
<dbReference type="OrthoDB" id="9778545at2"/>
<keyword evidence="5 7" id="KW-0573">Peptidoglycan synthesis</keyword>
<comment type="caution">
    <text evidence="10">The sequence shown here is derived from an EMBL/GenBank/DDBJ whole genome shotgun (WGS) entry which is preliminary data.</text>
</comment>
<evidence type="ECO:0000256" key="6">
    <source>
        <dbReference type="ARBA" id="ARBA00023316"/>
    </source>
</evidence>
<dbReference type="EMBL" id="AMRM01000018">
    <property type="protein sequence ID" value="EKF17924.1"/>
    <property type="molecule type" value="Genomic_DNA"/>
</dbReference>
<organism evidence="10 11">
    <name type="scientific">Nitratireductor pacificus pht-3B</name>
    <dbReference type="NCBI Taxonomy" id="391937"/>
    <lineage>
        <taxon>Bacteria</taxon>
        <taxon>Pseudomonadati</taxon>
        <taxon>Pseudomonadota</taxon>
        <taxon>Alphaproteobacteria</taxon>
        <taxon>Hyphomicrobiales</taxon>
        <taxon>Phyllobacteriaceae</taxon>
        <taxon>Nitratireductor</taxon>
    </lineage>
</organism>
<keyword evidence="6 7" id="KW-0961">Cell wall biogenesis/degradation</keyword>
<dbReference type="STRING" id="391937.NA2_15699"/>
<evidence type="ECO:0000259" key="9">
    <source>
        <dbReference type="PROSITE" id="PS52029"/>
    </source>
</evidence>
<dbReference type="SUPFAM" id="SSF141523">
    <property type="entry name" value="L,D-transpeptidase catalytic domain-like"/>
    <property type="match status" value="1"/>
</dbReference>
<accession>K2LJJ1</accession>
<dbReference type="GO" id="GO:0071555">
    <property type="term" value="P:cell wall organization"/>
    <property type="evidence" value="ECO:0007669"/>
    <property type="project" value="UniProtKB-UniRule"/>
</dbReference>
<evidence type="ECO:0000313" key="11">
    <source>
        <dbReference type="Proteomes" id="UP000006786"/>
    </source>
</evidence>
<dbReference type="GO" id="GO:0004180">
    <property type="term" value="F:carboxypeptidase activity"/>
    <property type="evidence" value="ECO:0007669"/>
    <property type="project" value="UniProtKB-ARBA"/>
</dbReference>
<dbReference type="InterPro" id="IPR045380">
    <property type="entry name" value="LD_TPept_scaffold_dom"/>
</dbReference>
<evidence type="ECO:0000313" key="10">
    <source>
        <dbReference type="EMBL" id="EKF17924.1"/>
    </source>
</evidence>